<proteinExistence type="predicted"/>
<feature type="domain" description="Integrase catalytic" evidence="1">
    <location>
        <begin position="71"/>
        <end position="144"/>
    </location>
</feature>
<gene>
    <name evidence="2" type="ORF">CWM47_02575</name>
</gene>
<organism evidence="2 3">
    <name type="scientific">Spirosoma pollinicola</name>
    <dbReference type="NCBI Taxonomy" id="2057025"/>
    <lineage>
        <taxon>Bacteria</taxon>
        <taxon>Pseudomonadati</taxon>
        <taxon>Bacteroidota</taxon>
        <taxon>Cytophagia</taxon>
        <taxon>Cytophagales</taxon>
        <taxon>Cytophagaceae</taxon>
        <taxon>Spirosoma</taxon>
    </lineage>
</organism>
<dbReference type="PROSITE" id="PS50994">
    <property type="entry name" value="INTEGRASE"/>
    <property type="match status" value="1"/>
</dbReference>
<dbReference type="GO" id="GO:0003676">
    <property type="term" value="F:nucleic acid binding"/>
    <property type="evidence" value="ECO:0007669"/>
    <property type="project" value="InterPro"/>
</dbReference>
<dbReference type="InterPro" id="IPR025948">
    <property type="entry name" value="HTH-like_dom"/>
</dbReference>
<dbReference type="InterPro" id="IPR012337">
    <property type="entry name" value="RNaseH-like_sf"/>
</dbReference>
<dbReference type="Proteomes" id="UP000232883">
    <property type="component" value="Chromosome"/>
</dbReference>
<dbReference type="Pfam" id="PF13276">
    <property type="entry name" value="HTH_21"/>
    <property type="match status" value="1"/>
</dbReference>
<name>A0A2K8YT91_9BACT</name>
<dbReference type="EMBL" id="CP025096">
    <property type="protein sequence ID" value="AUD00798.1"/>
    <property type="molecule type" value="Genomic_DNA"/>
</dbReference>
<dbReference type="Gene3D" id="3.30.420.10">
    <property type="entry name" value="Ribonuclease H-like superfamily/Ribonuclease H"/>
    <property type="match status" value="1"/>
</dbReference>
<dbReference type="PANTHER" id="PTHR46889:SF5">
    <property type="entry name" value="INTEGRASE PROTEIN"/>
    <property type="match status" value="1"/>
</dbReference>
<reference evidence="2 3" key="1">
    <citation type="submission" date="2017-11" db="EMBL/GenBank/DDBJ databases">
        <title>Taxonomic description and genome sequences of Spirosoma HA7 sp. nov., isolated from pollen microhabitat of Corylus avellana.</title>
        <authorList>
            <person name="Ambika Manirajan B."/>
            <person name="Suarez C."/>
            <person name="Ratering S."/>
            <person name="Geissler-Plaum R."/>
            <person name="Cardinale M."/>
            <person name="Sylvia S."/>
        </authorList>
    </citation>
    <scope>NUCLEOTIDE SEQUENCE [LARGE SCALE GENOMIC DNA]</scope>
    <source>
        <strain evidence="2 3">HA7</strain>
    </source>
</reference>
<dbReference type="GO" id="GO:0015074">
    <property type="term" value="P:DNA integration"/>
    <property type="evidence" value="ECO:0007669"/>
    <property type="project" value="InterPro"/>
</dbReference>
<keyword evidence="3" id="KW-1185">Reference proteome</keyword>
<evidence type="ECO:0000259" key="1">
    <source>
        <dbReference type="PROSITE" id="PS50994"/>
    </source>
</evidence>
<evidence type="ECO:0000313" key="3">
    <source>
        <dbReference type="Proteomes" id="UP000232883"/>
    </source>
</evidence>
<dbReference type="InterPro" id="IPR050900">
    <property type="entry name" value="Transposase_IS3/IS150/IS904"/>
</dbReference>
<protein>
    <recommendedName>
        <fullName evidence="1">Integrase catalytic domain-containing protein</fullName>
    </recommendedName>
</protein>
<dbReference type="PANTHER" id="PTHR46889">
    <property type="entry name" value="TRANSPOSASE INSF FOR INSERTION SEQUENCE IS3B-RELATED"/>
    <property type="match status" value="1"/>
</dbReference>
<dbReference type="Pfam" id="PF00665">
    <property type="entry name" value="rve"/>
    <property type="match status" value="1"/>
</dbReference>
<evidence type="ECO:0000313" key="2">
    <source>
        <dbReference type="EMBL" id="AUD00798.1"/>
    </source>
</evidence>
<accession>A0A2K8YT91</accession>
<dbReference type="InterPro" id="IPR036397">
    <property type="entry name" value="RNaseH_sf"/>
</dbReference>
<dbReference type="InterPro" id="IPR001584">
    <property type="entry name" value="Integrase_cat-core"/>
</dbReference>
<dbReference type="KEGG" id="spir:CWM47_02575"/>
<sequence>MVRIDKLFTERPEMGVRRMHQEISTPDNPVNIKRIHRLMRLMALEAVYQKPNLSKHAQGHQIYPYLLRGVNIQEPNHVWSTDITYIPMANGFLYLCVVIDWYTRFILGWRLSNTLLADFCIDALADAFAKWGQPCIFNRAGGPD</sequence>
<dbReference type="SUPFAM" id="SSF53098">
    <property type="entry name" value="Ribonuclease H-like"/>
    <property type="match status" value="1"/>
</dbReference>
<dbReference type="AlphaFoldDB" id="A0A2K8YT91"/>